<gene>
    <name evidence="1" type="ORF">PPERSA_11697</name>
</gene>
<reference evidence="1 2" key="1">
    <citation type="journal article" date="2015" name="Sci. Rep.">
        <title>Genome of the facultative scuticociliatosis pathogen Pseudocohnilembus persalinus provides insight into its virulence through horizontal gene transfer.</title>
        <authorList>
            <person name="Xiong J."/>
            <person name="Wang G."/>
            <person name="Cheng J."/>
            <person name="Tian M."/>
            <person name="Pan X."/>
            <person name="Warren A."/>
            <person name="Jiang C."/>
            <person name="Yuan D."/>
            <person name="Miao W."/>
        </authorList>
    </citation>
    <scope>NUCLEOTIDE SEQUENCE [LARGE SCALE GENOMIC DNA]</scope>
    <source>
        <strain evidence="1">36N120E</strain>
    </source>
</reference>
<dbReference type="InParanoid" id="A0A0V0R137"/>
<organism evidence="1 2">
    <name type="scientific">Pseudocohnilembus persalinus</name>
    <name type="common">Ciliate</name>
    <dbReference type="NCBI Taxonomy" id="266149"/>
    <lineage>
        <taxon>Eukaryota</taxon>
        <taxon>Sar</taxon>
        <taxon>Alveolata</taxon>
        <taxon>Ciliophora</taxon>
        <taxon>Intramacronucleata</taxon>
        <taxon>Oligohymenophorea</taxon>
        <taxon>Scuticociliatia</taxon>
        <taxon>Philasterida</taxon>
        <taxon>Pseudocohnilembidae</taxon>
        <taxon>Pseudocohnilembus</taxon>
    </lineage>
</organism>
<proteinExistence type="predicted"/>
<evidence type="ECO:0000313" key="2">
    <source>
        <dbReference type="Proteomes" id="UP000054937"/>
    </source>
</evidence>
<keyword evidence="2" id="KW-1185">Reference proteome</keyword>
<dbReference type="AlphaFoldDB" id="A0A0V0R137"/>
<dbReference type="Proteomes" id="UP000054937">
    <property type="component" value="Unassembled WGS sequence"/>
</dbReference>
<protein>
    <submittedName>
        <fullName evidence="1">Uncharacterized protein</fullName>
    </submittedName>
</protein>
<evidence type="ECO:0000313" key="1">
    <source>
        <dbReference type="EMBL" id="KRX08220.1"/>
    </source>
</evidence>
<accession>A0A0V0R137</accession>
<sequence>MYGKPRQDPQQLKKSYECQNCEKLLDHDSIYYISIKMIIQAWNQDRDMNLNKDQTSQISNFQQNSFSARQIKNEQQTVFQQKLQINPEVNIPKPLKKYINENQIEYDQLMILFNNPMFLSEQIQVCEQCYLTFLDSAHCRENAQKLAQWYSKKFDMDGNLMKHYFKDKFNDK</sequence>
<dbReference type="EMBL" id="LDAU01000069">
    <property type="protein sequence ID" value="KRX08220.1"/>
    <property type="molecule type" value="Genomic_DNA"/>
</dbReference>
<name>A0A0V0R137_PSEPJ</name>
<comment type="caution">
    <text evidence="1">The sequence shown here is derived from an EMBL/GenBank/DDBJ whole genome shotgun (WGS) entry which is preliminary data.</text>
</comment>